<feature type="region of interest" description="Disordered" evidence="1">
    <location>
        <begin position="147"/>
        <end position="174"/>
    </location>
</feature>
<evidence type="ECO:0000256" key="2">
    <source>
        <dbReference type="SAM" id="SignalP"/>
    </source>
</evidence>
<evidence type="ECO:0000313" key="4">
    <source>
        <dbReference type="Proteomes" id="UP000308917"/>
    </source>
</evidence>
<dbReference type="AlphaFoldDB" id="A0A4V4GS24"/>
<accession>A0A4V4GS24</accession>
<protein>
    <submittedName>
        <fullName evidence="3">Copper chaperone PCu(A)C</fullName>
    </submittedName>
</protein>
<feature type="signal peptide" evidence="2">
    <location>
        <begin position="1"/>
        <end position="22"/>
    </location>
</feature>
<proteinExistence type="predicted"/>
<dbReference type="Pfam" id="PF04314">
    <property type="entry name" value="PCuAC"/>
    <property type="match status" value="1"/>
</dbReference>
<name>A0A4V4GS24_9BURK</name>
<dbReference type="PANTHER" id="PTHR36302:SF1">
    <property type="entry name" value="COPPER CHAPERONE PCU(A)C"/>
    <property type="match status" value="1"/>
</dbReference>
<reference evidence="3 4" key="1">
    <citation type="journal article" date="2015" name="Antonie Van Leeuwenhoek">
        <title>Lampropedia puyangensis sp. nov., isolated from symptomatic bark of Populus ? euramericana canker and emended description of Lampropedia hyalina (Ehrenberg 1832) Lee et al. 2004.</title>
        <authorList>
            <person name="Li Y."/>
            <person name="Wang T."/>
            <person name="Piao C.G."/>
            <person name="Wang L.F."/>
            <person name="Tian G.Z."/>
            <person name="Zhu T.H."/>
            <person name="Guo M.W."/>
        </authorList>
    </citation>
    <scope>NUCLEOTIDE SEQUENCE [LARGE SCALE GENOMIC DNA]</scope>
    <source>
        <strain evidence="3 4">2-bin</strain>
    </source>
</reference>
<evidence type="ECO:0000256" key="1">
    <source>
        <dbReference type="SAM" id="MobiDB-lite"/>
    </source>
</evidence>
<dbReference type="RefSeq" id="WP_136572422.1">
    <property type="nucleotide sequence ID" value="NZ_STFG01000002.1"/>
</dbReference>
<keyword evidence="2" id="KW-0732">Signal</keyword>
<keyword evidence="4" id="KW-1185">Reference proteome</keyword>
<dbReference type="OrthoDB" id="9796962at2"/>
<dbReference type="InterPro" id="IPR007410">
    <property type="entry name" value="LpqE-like"/>
</dbReference>
<organism evidence="3 4">
    <name type="scientific">Lampropedia puyangensis</name>
    <dbReference type="NCBI Taxonomy" id="1330072"/>
    <lineage>
        <taxon>Bacteria</taxon>
        <taxon>Pseudomonadati</taxon>
        <taxon>Pseudomonadota</taxon>
        <taxon>Betaproteobacteria</taxon>
        <taxon>Burkholderiales</taxon>
        <taxon>Comamonadaceae</taxon>
        <taxon>Lampropedia</taxon>
    </lineage>
</organism>
<comment type="caution">
    <text evidence="3">The sequence shown here is derived from an EMBL/GenBank/DDBJ whole genome shotgun (WGS) entry which is preliminary data.</text>
</comment>
<dbReference type="Gene3D" id="2.60.40.1890">
    <property type="entry name" value="PCu(A)C copper chaperone"/>
    <property type="match status" value="1"/>
</dbReference>
<evidence type="ECO:0000313" key="3">
    <source>
        <dbReference type="EMBL" id="THU04526.1"/>
    </source>
</evidence>
<gene>
    <name evidence="3" type="ORF">E9531_03825</name>
</gene>
<dbReference type="PANTHER" id="PTHR36302">
    <property type="entry name" value="BLR7088 PROTEIN"/>
    <property type="match status" value="1"/>
</dbReference>
<dbReference type="SUPFAM" id="SSF110087">
    <property type="entry name" value="DR1885-like metal-binding protein"/>
    <property type="match status" value="1"/>
</dbReference>
<sequence length="174" mass="19116">MKKLIQSVLFCLAAALSFSAHAHSFEVGDLTIIHPNAKPSRPGVLSSAAYFGVKNTGTAEDRILSVRSDVAKHTEIHDMKMENDVMRMFKVDDVRIPAGQTLKMGDNNKLHVMLMDLAAPLKVGEKFTLTITFEKAGEIPVEVWVEDPKEASSAHDHHEDSSAEKDSTATAHQH</sequence>
<dbReference type="EMBL" id="STFG01000002">
    <property type="protein sequence ID" value="THU04526.1"/>
    <property type="molecule type" value="Genomic_DNA"/>
</dbReference>
<feature type="compositionally biased region" description="Basic and acidic residues" evidence="1">
    <location>
        <begin position="147"/>
        <end position="167"/>
    </location>
</feature>
<dbReference type="Proteomes" id="UP000308917">
    <property type="component" value="Unassembled WGS sequence"/>
</dbReference>
<dbReference type="InterPro" id="IPR036182">
    <property type="entry name" value="PCuAC_sf"/>
</dbReference>
<feature type="chain" id="PRO_5020400127" evidence="2">
    <location>
        <begin position="23"/>
        <end position="174"/>
    </location>
</feature>
<dbReference type="InterPro" id="IPR058248">
    <property type="entry name" value="Lxx211020-like"/>
</dbReference>